<dbReference type="EMBL" id="JBBCAQ010000007">
    <property type="protein sequence ID" value="KAK7602743.1"/>
    <property type="molecule type" value="Genomic_DNA"/>
</dbReference>
<feature type="compositionally biased region" description="Basic and acidic residues" evidence="5">
    <location>
        <begin position="230"/>
        <end position="250"/>
    </location>
</feature>
<feature type="compositionally biased region" description="Basic residues" evidence="5">
    <location>
        <begin position="188"/>
        <end position="203"/>
    </location>
</feature>
<dbReference type="SUPFAM" id="SSF53335">
    <property type="entry name" value="S-adenosyl-L-methionine-dependent methyltransferases"/>
    <property type="match status" value="1"/>
</dbReference>
<dbReference type="GO" id="GO:0032259">
    <property type="term" value="P:methylation"/>
    <property type="evidence" value="ECO:0007669"/>
    <property type="project" value="UniProtKB-KW"/>
</dbReference>
<feature type="compositionally biased region" description="Basic and acidic residues" evidence="5">
    <location>
        <begin position="278"/>
        <end position="295"/>
    </location>
</feature>
<keyword evidence="3" id="KW-0831">Ubiquinone biosynthesis</keyword>
<keyword evidence="7" id="KW-1185">Reference proteome</keyword>
<dbReference type="Pfam" id="PF13489">
    <property type="entry name" value="Methyltransf_23"/>
    <property type="match status" value="1"/>
</dbReference>
<gene>
    <name evidence="6" type="ORF">V9T40_006717</name>
</gene>
<dbReference type="CDD" id="cd02440">
    <property type="entry name" value="AdoMet_MTases"/>
    <property type="match status" value="1"/>
</dbReference>
<feature type="compositionally biased region" description="Basic residues" evidence="5">
    <location>
        <begin position="251"/>
        <end position="277"/>
    </location>
</feature>
<name>A0AAN9TRG5_9HEMI</name>
<evidence type="ECO:0000256" key="3">
    <source>
        <dbReference type="ARBA" id="ARBA00022688"/>
    </source>
</evidence>
<feature type="compositionally biased region" description="Polar residues" evidence="5">
    <location>
        <begin position="38"/>
        <end position="64"/>
    </location>
</feature>
<dbReference type="PANTHER" id="PTHR43464">
    <property type="entry name" value="METHYLTRANSFERASE"/>
    <property type="match status" value="1"/>
</dbReference>
<protein>
    <submittedName>
        <fullName evidence="6">Uncharacterized protein</fullName>
    </submittedName>
</protein>
<feature type="compositionally biased region" description="Basic residues" evidence="5">
    <location>
        <begin position="164"/>
        <end position="176"/>
    </location>
</feature>
<dbReference type="InterPro" id="IPR029063">
    <property type="entry name" value="SAM-dependent_MTases_sf"/>
</dbReference>
<feature type="compositionally biased region" description="Basic and acidic residues" evidence="5">
    <location>
        <begin position="177"/>
        <end position="187"/>
    </location>
</feature>
<dbReference type="NCBIfam" id="TIGR01983">
    <property type="entry name" value="UbiG"/>
    <property type="match status" value="1"/>
</dbReference>
<organism evidence="6 7">
    <name type="scientific">Parthenolecanium corni</name>
    <dbReference type="NCBI Taxonomy" id="536013"/>
    <lineage>
        <taxon>Eukaryota</taxon>
        <taxon>Metazoa</taxon>
        <taxon>Ecdysozoa</taxon>
        <taxon>Arthropoda</taxon>
        <taxon>Hexapoda</taxon>
        <taxon>Insecta</taxon>
        <taxon>Pterygota</taxon>
        <taxon>Neoptera</taxon>
        <taxon>Paraneoptera</taxon>
        <taxon>Hemiptera</taxon>
        <taxon>Sternorrhyncha</taxon>
        <taxon>Coccoidea</taxon>
        <taxon>Coccidae</taxon>
        <taxon>Parthenolecanium</taxon>
    </lineage>
</organism>
<keyword evidence="1" id="KW-0489">Methyltransferase</keyword>
<feature type="compositionally biased region" description="Basic and acidic residues" evidence="5">
    <location>
        <begin position="115"/>
        <end position="138"/>
    </location>
</feature>
<feature type="compositionally biased region" description="Basic and acidic residues" evidence="5">
    <location>
        <begin position="152"/>
        <end position="163"/>
    </location>
</feature>
<evidence type="ECO:0000256" key="2">
    <source>
        <dbReference type="ARBA" id="ARBA00022679"/>
    </source>
</evidence>
<evidence type="ECO:0000256" key="4">
    <source>
        <dbReference type="ARBA" id="ARBA00022691"/>
    </source>
</evidence>
<evidence type="ECO:0000313" key="6">
    <source>
        <dbReference type="EMBL" id="KAK7602743.1"/>
    </source>
</evidence>
<keyword evidence="4" id="KW-0949">S-adenosyl-L-methionine</keyword>
<dbReference type="GO" id="GO:0005739">
    <property type="term" value="C:mitochondrion"/>
    <property type="evidence" value="ECO:0007669"/>
    <property type="project" value="TreeGrafter"/>
</dbReference>
<evidence type="ECO:0000313" key="7">
    <source>
        <dbReference type="Proteomes" id="UP001367676"/>
    </source>
</evidence>
<comment type="caution">
    <text evidence="6">The sequence shown here is derived from an EMBL/GenBank/DDBJ whole genome shotgun (WGS) entry which is preliminary data.</text>
</comment>
<feature type="region of interest" description="Disordered" evidence="5">
    <location>
        <begin position="12"/>
        <end position="64"/>
    </location>
</feature>
<feature type="region of interest" description="Disordered" evidence="5">
    <location>
        <begin position="110"/>
        <end position="213"/>
    </location>
</feature>
<feature type="region of interest" description="Disordered" evidence="5">
    <location>
        <begin position="230"/>
        <end position="295"/>
    </location>
</feature>
<evidence type="ECO:0000256" key="5">
    <source>
        <dbReference type="SAM" id="MobiDB-lite"/>
    </source>
</evidence>
<dbReference type="PANTHER" id="PTHR43464:SF19">
    <property type="entry name" value="UBIQUINONE BIOSYNTHESIS O-METHYLTRANSFERASE, MITOCHONDRIAL"/>
    <property type="match status" value="1"/>
</dbReference>
<reference evidence="6 7" key="1">
    <citation type="submission" date="2024-03" db="EMBL/GenBank/DDBJ databases">
        <title>Adaptation during the transition from Ophiocordyceps entomopathogen to insect associate is accompanied by gene loss and intensified selection.</title>
        <authorList>
            <person name="Ward C.M."/>
            <person name="Onetto C.A."/>
            <person name="Borneman A.R."/>
        </authorList>
    </citation>
    <scope>NUCLEOTIDE SEQUENCE [LARGE SCALE GENOMIC DNA]</scope>
    <source>
        <strain evidence="6">AWRI1</strain>
        <tissue evidence="6">Single Adult Female</tissue>
    </source>
</reference>
<accession>A0AAN9TRG5</accession>
<dbReference type="InterPro" id="IPR010233">
    <property type="entry name" value="UbiG_MeTrfase"/>
</dbReference>
<dbReference type="Gene3D" id="3.40.50.150">
    <property type="entry name" value="Vaccinia Virus protein VP39"/>
    <property type="match status" value="1"/>
</dbReference>
<dbReference type="Proteomes" id="UP001367676">
    <property type="component" value="Unassembled WGS sequence"/>
</dbReference>
<dbReference type="AlphaFoldDB" id="A0AAN9TRG5"/>
<dbReference type="GO" id="GO:0061542">
    <property type="term" value="F:3-demethylubiquinol 3-O-methyltransferase activity"/>
    <property type="evidence" value="ECO:0007669"/>
    <property type="project" value="InterPro"/>
</dbReference>
<sequence>MTYGLVYRPVSPQAASSNTQQVTVQSSTAQPCEPNPSYVPNETKISTQTVRAPAATTSERSSVRLTTSLDTQNFSDSAVTGNLKYSKKEIPAWMVQNGVVAHQYQVYENDSDAEESNHRFKTSKYDKNAGELGEKESKGSSGQKFKEKKSSKKGEKAYKESGSGKKRKKKGGHKSFSKKEGAFEKHGGKSKKGSHGLSKKKKNYSYSKGFKNKFKLDKEDNVHEFWNDHHENGEFIVYSEKKKSAQDSKKGSKKHKWKKKSKKGKKKKKKGKKSKKENKKEEKGYNEKKGTKHFYHNEKEYGQKHNSESDNDQKKSISVFQPHHILRAYKSNVADISFDPRIIRKYKRVVDDYWNPSGKTQKFHQLNRLLVPQIYNSFFITVSFDVDKLIPRSEFQRYKVLDIGCGGGITSESLAHLGFDVVGIDPNPDLIHVAKSHQKKNKALFDKNLSYYHTTVEEFVKLHEKEFDAIVISEVLEYMPFWGQKQFLKLCTSFCKDDGKVFITTITDSPKIYLRYLQFFLLGLFRGTNYNCFNGISKNALTAILRSCDCSVRMTRGFDLDFRPIRFEFKADEGLPWMYLFAIKQSKIVFDYSV</sequence>
<keyword evidence="2" id="KW-0808">Transferase</keyword>
<dbReference type="GO" id="GO:0010420">
    <property type="term" value="F:polyprenyldihydroxybenzoate methyltransferase activity"/>
    <property type="evidence" value="ECO:0007669"/>
    <property type="project" value="InterPro"/>
</dbReference>
<evidence type="ECO:0000256" key="1">
    <source>
        <dbReference type="ARBA" id="ARBA00022603"/>
    </source>
</evidence>
<proteinExistence type="predicted"/>
<feature type="compositionally biased region" description="Low complexity" evidence="5">
    <location>
        <begin position="15"/>
        <end position="30"/>
    </location>
</feature>